<reference evidence="1 2" key="1">
    <citation type="submission" date="2019-03" db="EMBL/GenBank/DDBJ databases">
        <title>This is whole genome sequence of Paenibacillus sp MS74 strain.</title>
        <authorList>
            <person name="Trinh H.N."/>
        </authorList>
    </citation>
    <scope>NUCLEOTIDE SEQUENCE [LARGE SCALE GENOMIC DNA]</scope>
    <source>
        <strain evidence="1 2">MS74</strain>
    </source>
</reference>
<evidence type="ECO:0000313" key="1">
    <source>
        <dbReference type="EMBL" id="TDF87720.1"/>
    </source>
</evidence>
<proteinExistence type="predicted"/>
<dbReference type="AlphaFoldDB" id="A0A4R5K555"/>
<dbReference type="OrthoDB" id="2677664at2"/>
<accession>A0A4R5K555</accession>
<organism evidence="1 2">
    <name type="scientific">Paenibacillus piri</name>
    <dbReference type="NCBI Taxonomy" id="2547395"/>
    <lineage>
        <taxon>Bacteria</taxon>
        <taxon>Bacillati</taxon>
        <taxon>Bacillota</taxon>
        <taxon>Bacilli</taxon>
        <taxon>Bacillales</taxon>
        <taxon>Paenibacillaceae</taxon>
        <taxon>Paenibacillus</taxon>
    </lineage>
</organism>
<dbReference type="RefSeq" id="WP_133237149.1">
    <property type="nucleotide sequence ID" value="NZ_SMRT01000048.1"/>
</dbReference>
<evidence type="ECO:0000313" key="2">
    <source>
        <dbReference type="Proteomes" id="UP000295636"/>
    </source>
</evidence>
<keyword evidence="2" id="KW-1185">Reference proteome</keyword>
<comment type="caution">
    <text evidence="1">The sequence shown here is derived from an EMBL/GenBank/DDBJ whole genome shotgun (WGS) entry which is preliminary data.</text>
</comment>
<protein>
    <submittedName>
        <fullName evidence="1">Uncharacterized protein</fullName>
    </submittedName>
</protein>
<name>A0A4R5K555_9BACL</name>
<sequence length="183" mass="21510">MARQADKVPFGYEPEPEPAAARGSIWVYDSFEAYAVQRLERVQELADRKNMAKLVLYPLHEQTLRRMGHKDAEPYYRRADALGQLLERVEPRAETLIDRWEGRRKKYTPMDTAFRYLADKYKGPHFVYATLDMANRIAAFDSFEGWIKKLRFFVDDASSSSDSLHPKLEAYAHRWELVHDIPR</sequence>
<gene>
    <name evidence="1" type="ORF">E1757_35495</name>
</gene>
<dbReference type="Proteomes" id="UP000295636">
    <property type="component" value="Unassembled WGS sequence"/>
</dbReference>
<dbReference type="EMBL" id="SMRT01000048">
    <property type="protein sequence ID" value="TDF87720.1"/>
    <property type="molecule type" value="Genomic_DNA"/>
</dbReference>